<feature type="transmembrane region" description="Helical" evidence="9">
    <location>
        <begin position="277"/>
        <end position="298"/>
    </location>
</feature>
<keyword evidence="14" id="KW-1185">Reference proteome</keyword>
<proteinExistence type="predicted"/>
<dbReference type="Pfam" id="PF04234">
    <property type="entry name" value="CopC"/>
    <property type="match status" value="1"/>
</dbReference>
<dbReference type="InterPro" id="IPR007348">
    <property type="entry name" value="CopC_dom"/>
</dbReference>
<dbReference type="Pfam" id="PF05425">
    <property type="entry name" value="CopD"/>
    <property type="match status" value="1"/>
</dbReference>
<keyword evidence="5 10" id="KW-0732">Signal</keyword>
<organism evidence="13 14">
    <name type="scientific">Rhizobium giardinii</name>
    <dbReference type="NCBI Taxonomy" id="56731"/>
    <lineage>
        <taxon>Bacteria</taxon>
        <taxon>Pseudomonadati</taxon>
        <taxon>Pseudomonadota</taxon>
        <taxon>Alphaproteobacteria</taxon>
        <taxon>Hyphomicrobiales</taxon>
        <taxon>Rhizobiaceae</taxon>
        <taxon>Rhizobium/Agrobacterium group</taxon>
        <taxon>Rhizobium</taxon>
    </lineage>
</organism>
<evidence type="ECO:0000256" key="1">
    <source>
        <dbReference type="ARBA" id="ARBA00004651"/>
    </source>
</evidence>
<feature type="transmembrane region" description="Helical" evidence="9">
    <location>
        <begin position="349"/>
        <end position="371"/>
    </location>
</feature>
<keyword evidence="7" id="KW-0186">Copper</keyword>
<evidence type="ECO:0000256" key="9">
    <source>
        <dbReference type="SAM" id="Phobius"/>
    </source>
</evidence>
<evidence type="ECO:0000256" key="7">
    <source>
        <dbReference type="ARBA" id="ARBA00023008"/>
    </source>
</evidence>
<feature type="transmembrane region" description="Helical" evidence="9">
    <location>
        <begin position="319"/>
        <end position="337"/>
    </location>
</feature>
<protein>
    <submittedName>
        <fullName evidence="13">Copper transport protein</fullName>
    </submittedName>
</protein>
<feature type="transmembrane region" description="Helical" evidence="9">
    <location>
        <begin position="225"/>
        <end position="244"/>
    </location>
</feature>
<feature type="transmembrane region" description="Helical" evidence="9">
    <location>
        <begin position="180"/>
        <end position="201"/>
    </location>
</feature>
<sequence length="535" mass="56258">MIAMFGLARLRWVCAILFLTAMTVWLALSPNAAHAHAVLVSSSPSQGQRLVSAPNNLTLHFSEAVTRVDATIAGRDGKVVDLPAKVSGKEVRVELNDPLADGIYAFSWKVLSEDGHPVAAAIVFAVGNSAANGLPVVTSSGWPIPTVIWTTKFIYYSACLLGVGGVFFAIWITGGRPGRMALWLLFVAAACGVLLVGFLGVEQTGGSLMELAAPKVWAAAGDSSLTRSVAAVILSLGLALAAAFHPNRGRALSITSLVLLGVAFAMTGHASGAGVRWVSFTAVSVHVMAVCFWTGALPGLRSALGGDDRKDALRRFSTAIPWSIAAMAAAGGYLGFLQVGTPSALWDTAYGMVLVLKLAVAATALVFGAWNRLFLTSSVVRGSLSAARKMRGMVTAEIVLVLLVFGVTSVWRFTPPPRALALSAPVETSLHVHDTAAMATVAFEVRPDLVFDAEVSLATADFDPLDAREITLRMSAADGAIAPFDVPIRKSPSGLWSAKHIQAPCDCEWNVDIDILVTDFDLVKLRGKVRLLSGG</sequence>
<evidence type="ECO:0000259" key="11">
    <source>
        <dbReference type="Pfam" id="PF04234"/>
    </source>
</evidence>
<dbReference type="GO" id="GO:0005886">
    <property type="term" value="C:plasma membrane"/>
    <property type="evidence" value="ECO:0007669"/>
    <property type="project" value="UniProtKB-SubCell"/>
</dbReference>
<dbReference type="SUPFAM" id="SSF81296">
    <property type="entry name" value="E set domains"/>
    <property type="match status" value="1"/>
</dbReference>
<evidence type="ECO:0000256" key="2">
    <source>
        <dbReference type="ARBA" id="ARBA00022475"/>
    </source>
</evidence>
<dbReference type="InterPro" id="IPR014756">
    <property type="entry name" value="Ig_E-set"/>
</dbReference>
<keyword evidence="2" id="KW-1003">Cell membrane</keyword>
<name>A0A7W8XCA2_9HYPH</name>
<evidence type="ECO:0000313" key="14">
    <source>
        <dbReference type="Proteomes" id="UP000585507"/>
    </source>
</evidence>
<feature type="chain" id="PRO_5030911077" evidence="10">
    <location>
        <begin position="36"/>
        <end position="535"/>
    </location>
</feature>
<evidence type="ECO:0000313" key="13">
    <source>
        <dbReference type="EMBL" id="MBB5539552.1"/>
    </source>
</evidence>
<dbReference type="PANTHER" id="PTHR34820">
    <property type="entry name" value="INNER MEMBRANE PROTEIN YEBZ"/>
    <property type="match status" value="1"/>
</dbReference>
<feature type="transmembrane region" description="Helical" evidence="9">
    <location>
        <begin position="251"/>
        <end position="271"/>
    </location>
</feature>
<dbReference type="InterPro" id="IPR008457">
    <property type="entry name" value="Cu-R_CopD_dom"/>
</dbReference>
<reference evidence="13 14" key="1">
    <citation type="submission" date="2020-08" db="EMBL/GenBank/DDBJ databases">
        <title>Genomic Encyclopedia of Type Strains, Phase IV (KMG-V): Genome sequencing to study the core and pangenomes of soil and plant-associated prokaryotes.</title>
        <authorList>
            <person name="Whitman W."/>
        </authorList>
    </citation>
    <scope>NUCLEOTIDE SEQUENCE [LARGE SCALE GENOMIC DNA]</scope>
    <source>
        <strain evidence="13 14">SEMIA 4084</strain>
    </source>
</reference>
<dbReference type="GO" id="GO:0005507">
    <property type="term" value="F:copper ion binding"/>
    <property type="evidence" value="ECO:0007669"/>
    <property type="project" value="InterPro"/>
</dbReference>
<evidence type="ECO:0000256" key="6">
    <source>
        <dbReference type="ARBA" id="ARBA00022989"/>
    </source>
</evidence>
<dbReference type="Proteomes" id="UP000585507">
    <property type="component" value="Unassembled WGS sequence"/>
</dbReference>
<gene>
    <name evidence="13" type="ORF">GGD55_006302</name>
</gene>
<dbReference type="Gene3D" id="2.60.40.1220">
    <property type="match status" value="1"/>
</dbReference>
<evidence type="ECO:0000256" key="3">
    <source>
        <dbReference type="ARBA" id="ARBA00022692"/>
    </source>
</evidence>
<comment type="subcellular location">
    <subcellularLocation>
        <location evidence="1">Cell membrane</location>
        <topology evidence="1">Multi-pass membrane protein</topology>
    </subcellularLocation>
</comment>
<feature type="transmembrane region" description="Helical" evidence="9">
    <location>
        <begin position="392"/>
        <end position="413"/>
    </location>
</feature>
<keyword evidence="6 9" id="KW-1133">Transmembrane helix</keyword>
<dbReference type="PANTHER" id="PTHR34820:SF4">
    <property type="entry name" value="INNER MEMBRANE PROTEIN YEBZ"/>
    <property type="match status" value="1"/>
</dbReference>
<feature type="domain" description="Copper resistance protein D" evidence="12">
    <location>
        <begin position="312"/>
        <end position="411"/>
    </location>
</feature>
<evidence type="ECO:0000256" key="8">
    <source>
        <dbReference type="ARBA" id="ARBA00023136"/>
    </source>
</evidence>
<dbReference type="GO" id="GO:0006825">
    <property type="term" value="P:copper ion transport"/>
    <property type="evidence" value="ECO:0007669"/>
    <property type="project" value="InterPro"/>
</dbReference>
<evidence type="ECO:0000259" key="12">
    <source>
        <dbReference type="Pfam" id="PF05425"/>
    </source>
</evidence>
<evidence type="ECO:0000256" key="10">
    <source>
        <dbReference type="SAM" id="SignalP"/>
    </source>
</evidence>
<comment type="caution">
    <text evidence="13">The sequence shown here is derived from an EMBL/GenBank/DDBJ whole genome shotgun (WGS) entry which is preliminary data.</text>
</comment>
<dbReference type="InterPro" id="IPR032694">
    <property type="entry name" value="CopC/D"/>
</dbReference>
<dbReference type="GO" id="GO:0046688">
    <property type="term" value="P:response to copper ion"/>
    <property type="evidence" value="ECO:0007669"/>
    <property type="project" value="InterPro"/>
</dbReference>
<accession>A0A7W8XCA2</accession>
<dbReference type="RefSeq" id="WP_018327498.1">
    <property type="nucleotide sequence ID" value="NZ_JACHBK010000021.1"/>
</dbReference>
<evidence type="ECO:0000256" key="5">
    <source>
        <dbReference type="ARBA" id="ARBA00022729"/>
    </source>
</evidence>
<evidence type="ECO:0000256" key="4">
    <source>
        <dbReference type="ARBA" id="ARBA00022723"/>
    </source>
</evidence>
<dbReference type="InterPro" id="IPR014755">
    <property type="entry name" value="Cu-Rt/internalin_Ig-like"/>
</dbReference>
<feature type="transmembrane region" description="Helical" evidence="9">
    <location>
        <begin position="153"/>
        <end position="173"/>
    </location>
</feature>
<dbReference type="AlphaFoldDB" id="A0A7W8XCA2"/>
<keyword evidence="4" id="KW-0479">Metal-binding</keyword>
<feature type="signal peptide" evidence="10">
    <location>
        <begin position="1"/>
        <end position="35"/>
    </location>
</feature>
<keyword evidence="3 9" id="KW-0812">Transmembrane</keyword>
<dbReference type="EMBL" id="JACHBK010000021">
    <property type="protein sequence ID" value="MBB5539552.1"/>
    <property type="molecule type" value="Genomic_DNA"/>
</dbReference>
<feature type="domain" description="CopC" evidence="11">
    <location>
        <begin position="36"/>
        <end position="126"/>
    </location>
</feature>
<keyword evidence="8 9" id="KW-0472">Membrane</keyword>
<dbReference type="GO" id="GO:0042597">
    <property type="term" value="C:periplasmic space"/>
    <property type="evidence" value="ECO:0007669"/>
    <property type="project" value="InterPro"/>
</dbReference>